<dbReference type="InterPro" id="IPR036388">
    <property type="entry name" value="WH-like_DNA-bd_sf"/>
</dbReference>
<sequence>MPKPERDTKLGQALEALSDRYRRELLLALLAENPQDDDDRDPLDIIDPPEEPEVLETELFHKHLPKLEQMGYIEWDRDTGQIATGPNWEDIAPVIELIANHRGELPDGWV</sequence>
<dbReference type="Pfam" id="PF24035">
    <property type="entry name" value="DUF7344"/>
    <property type="match status" value="1"/>
</dbReference>
<reference evidence="2" key="1">
    <citation type="submission" date="2021-06" db="EMBL/GenBank/DDBJ databases">
        <title>Halomicroarcula sp. F24A a new haloarchaeum isolated from saline soil.</title>
        <authorList>
            <person name="Duran-Viseras A."/>
            <person name="Sanchez-Porro C."/>
            <person name="Ventosa A."/>
        </authorList>
    </citation>
    <scope>NUCLEOTIDE SEQUENCE</scope>
    <source>
        <strain evidence="2">F24A</strain>
    </source>
</reference>
<accession>A0A8J7YK19</accession>
<dbReference type="Gene3D" id="1.10.10.10">
    <property type="entry name" value="Winged helix-like DNA-binding domain superfamily/Winged helix DNA-binding domain"/>
    <property type="match status" value="1"/>
</dbReference>
<comment type="caution">
    <text evidence="2">The sequence shown here is derived from an EMBL/GenBank/DDBJ whole genome shotgun (WGS) entry which is preliminary data.</text>
</comment>
<evidence type="ECO:0000313" key="2">
    <source>
        <dbReference type="EMBL" id="MBX0304539.1"/>
    </source>
</evidence>
<organism evidence="2 3">
    <name type="scientific">Haloarcula salinisoli</name>
    <dbReference type="NCBI Taxonomy" id="2487746"/>
    <lineage>
        <taxon>Archaea</taxon>
        <taxon>Methanobacteriati</taxon>
        <taxon>Methanobacteriota</taxon>
        <taxon>Stenosarchaea group</taxon>
        <taxon>Halobacteria</taxon>
        <taxon>Halobacteriales</taxon>
        <taxon>Haloarculaceae</taxon>
        <taxon>Haloarcula</taxon>
    </lineage>
</organism>
<evidence type="ECO:0000313" key="3">
    <source>
        <dbReference type="Proteomes" id="UP000783863"/>
    </source>
</evidence>
<dbReference type="InterPro" id="IPR055768">
    <property type="entry name" value="DUF7344"/>
</dbReference>
<dbReference type="RefSeq" id="WP_220588753.1">
    <property type="nucleotide sequence ID" value="NZ_RKLQ01000002.1"/>
</dbReference>
<evidence type="ECO:0000259" key="1">
    <source>
        <dbReference type="Pfam" id="PF24035"/>
    </source>
</evidence>
<feature type="domain" description="DUF7344" evidence="1">
    <location>
        <begin position="49"/>
        <end position="82"/>
    </location>
</feature>
<dbReference type="EMBL" id="RKLQ01000002">
    <property type="protein sequence ID" value="MBX0304539.1"/>
    <property type="molecule type" value="Genomic_DNA"/>
</dbReference>
<dbReference type="Proteomes" id="UP000783863">
    <property type="component" value="Unassembled WGS sequence"/>
</dbReference>
<protein>
    <submittedName>
        <fullName evidence="2">ArsR family transcriptional regulator</fullName>
    </submittedName>
</protein>
<gene>
    <name evidence="2" type="ORF">EGD98_12750</name>
</gene>
<proteinExistence type="predicted"/>
<dbReference type="AlphaFoldDB" id="A0A8J7YK19"/>
<name>A0A8J7YK19_9EURY</name>
<keyword evidence="3" id="KW-1185">Reference proteome</keyword>